<dbReference type="InterPro" id="IPR005119">
    <property type="entry name" value="LysR_subst-bd"/>
</dbReference>
<dbReference type="PANTHER" id="PTHR30126:SF39">
    <property type="entry name" value="HTH-TYPE TRANSCRIPTIONAL REGULATOR CYSL"/>
    <property type="match status" value="1"/>
</dbReference>
<dbReference type="Proteomes" id="UP000006265">
    <property type="component" value="Unassembled WGS sequence"/>
</dbReference>
<gene>
    <name evidence="5" type="ORF">C731_0673</name>
</gene>
<dbReference type="Pfam" id="PF00126">
    <property type="entry name" value="HTH_1"/>
    <property type="match status" value="1"/>
</dbReference>
<protein>
    <submittedName>
        <fullName evidence="5">Bacterial regulatory helix-turn-helix, lysR family protein</fullName>
    </submittedName>
</protein>
<keyword evidence="3" id="KW-0238">DNA-binding</keyword>
<evidence type="ECO:0000313" key="5">
    <source>
        <dbReference type="EMBL" id="EKF25299.1"/>
    </source>
</evidence>
<dbReference type="PROSITE" id="PS50931">
    <property type="entry name" value="HTH_LYSR"/>
    <property type="match status" value="1"/>
</dbReference>
<dbReference type="SUPFAM" id="SSF46785">
    <property type="entry name" value="Winged helix' DNA-binding domain"/>
    <property type="match status" value="1"/>
</dbReference>
<reference evidence="5 6" key="1">
    <citation type="journal article" date="2012" name="J. Bacteriol.">
        <title>Genome sequence of Mycobacterium hassiacum DSM 44199, a rare source of heat-stable mycobacterial proteins.</title>
        <authorList>
            <person name="Tiago I."/>
            <person name="Maranha A."/>
            <person name="Mendes V."/>
            <person name="Alarico S."/>
            <person name="Moynihan P.J."/>
            <person name="Clarke A.J."/>
            <person name="Macedo-Ribeiro S."/>
            <person name="Pereira P.J."/>
            <person name="Empadinhas N."/>
        </authorList>
    </citation>
    <scope>NUCLEOTIDE SEQUENCE [LARGE SCALE GENOMIC DNA]</scope>
    <source>
        <strain evidence="6">DSM 44199 / CIP 105218 / JCM 12690 / 3849</strain>
    </source>
</reference>
<dbReference type="Pfam" id="PF03466">
    <property type="entry name" value="LysR_substrate"/>
    <property type="match status" value="1"/>
</dbReference>
<dbReference type="InterPro" id="IPR000847">
    <property type="entry name" value="LysR_HTH_N"/>
</dbReference>
<keyword evidence="2" id="KW-0805">Transcription regulation</keyword>
<comment type="caution">
    <text evidence="5">The sequence shown here is derived from an EMBL/GenBank/DDBJ whole genome shotgun (WGS) entry which is preliminary data.</text>
</comment>
<name>K5BKR0_MYCHD</name>
<evidence type="ECO:0000256" key="1">
    <source>
        <dbReference type="ARBA" id="ARBA00009437"/>
    </source>
</evidence>
<dbReference type="Gene3D" id="1.10.10.10">
    <property type="entry name" value="Winged helix-like DNA-binding domain superfamily/Winged helix DNA-binding domain"/>
    <property type="match status" value="1"/>
</dbReference>
<dbReference type="SUPFAM" id="SSF53850">
    <property type="entry name" value="Periplasmic binding protein-like II"/>
    <property type="match status" value="1"/>
</dbReference>
<evidence type="ECO:0000313" key="6">
    <source>
        <dbReference type="Proteomes" id="UP000006265"/>
    </source>
</evidence>
<dbReference type="RefSeq" id="WP_005624591.1">
    <property type="nucleotide sequence ID" value="NZ_AMRA01000018.1"/>
</dbReference>
<dbReference type="InterPro" id="IPR036388">
    <property type="entry name" value="WH-like_DNA-bd_sf"/>
</dbReference>
<accession>K5BKR0</accession>
<proteinExistence type="inferred from homology"/>
<evidence type="ECO:0000256" key="4">
    <source>
        <dbReference type="ARBA" id="ARBA00023163"/>
    </source>
</evidence>
<dbReference type="AlphaFoldDB" id="K5BKR0"/>
<dbReference type="OrthoDB" id="9808620at2"/>
<dbReference type="GO" id="GO:0003700">
    <property type="term" value="F:DNA-binding transcription factor activity"/>
    <property type="evidence" value="ECO:0007669"/>
    <property type="project" value="InterPro"/>
</dbReference>
<dbReference type="eggNOG" id="COG0583">
    <property type="taxonomic scope" value="Bacteria"/>
</dbReference>
<dbReference type="Gene3D" id="3.40.190.10">
    <property type="entry name" value="Periplasmic binding protein-like II"/>
    <property type="match status" value="2"/>
</dbReference>
<dbReference type="STRING" id="1122247.GCA_000379865_03342"/>
<comment type="similarity">
    <text evidence="1">Belongs to the LysR transcriptional regulatory family.</text>
</comment>
<dbReference type="InterPro" id="IPR036390">
    <property type="entry name" value="WH_DNA-bd_sf"/>
</dbReference>
<dbReference type="EMBL" id="AMRA01000018">
    <property type="protein sequence ID" value="EKF25299.1"/>
    <property type="molecule type" value="Genomic_DNA"/>
</dbReference>
<organism evidence="5 6">
    <name type="scientific">Mycolicibacterium hassiacum (strain DSM 44199 / CIP 105218 / JCM 12690 / 3849)</name>
    <name type="common">Mycobacterium hassiacum</name>
    <dbReference type="NCBI Taxonomy" id="1122247"/>
    <lineage>
        <taxon>Bacteria</taxon>
        <taxon>Bacillati</taxon>
        <taxon>Actinomycetota</taxon>
        <taxon>Actinomycetes</taxon>
        <taxon>Mycobacteriales</taxon>
        <taxon>Mycobacteriaceae</taxon>
        <taxon>Mycolicibacterium</taxon>
    </lineage>
</organism>
<keyword evidence="4" id="KW-0804">Transcription</keyword>
<keyword evidence="6" id="KW-1185">Reference proteome</keyword>
<evidence type="ECO:0000256" key="3">
    <source>
        <dbReference type="ARBA" id="ARBA00023125"/>
    </source>
</evidence>
<sequence>MCVVAQNLFVPVYTAKHREIRSIAALETLVLIGELGSITEAARRLSVTQQAVSARLHALERAVARPLITRGPGKRVLTPAGETIAALAKDVLASLSHLEDTVAALRTGRQSLRVAASLTVAEYLLPQWLVKLSTSYQSASPQVSVTAANSTAVFNEILAGSHTLGFVETPDIPSGLRRRRVGYDELIVVVSPDHPWAQSNRRKVSVRELAETPMVCREQGSGTRTSYERLLIARCPGISIAPPAIELPTTAAVKHVVRMGLGPAILSGLSVREDLEYGRLRRVNIDSRPLVRDITAVWPASVRSLPSEARQLIEIASSRG</sequence>
<dbReference type="PRINTS" id="PR00039">
    <property type="entry name" value="HTHLYSR"/>
</dbReference>
<evidence type="ECO:0000256" key="2">
    <source>
        <dbReference type="ARBA" id="ARBA00023015"/>
    </source>
</evidence>
<dbReference type="GO" id="GO:0000976">
    <property type="term" value="F:transcription cis-regulatory region binding"/>
    <property type="evidence" value="ECO:0007669"/>
    <property type="project" value="TreeGrafter"/>
</dbReference>
<dbReference type="PATRIC" id="fig|1122247.3.peg.647"/>
<dbReference type="PANTHER" id="PTHR30126">
    <property type="entry name" value="HTH-TYPE TRANSCRIPTIONAL REGULATOR"/>
    <property type="match status" value="1"/>
</dbReference>